<evidence type="ECO:0000256" key="5">
    <source>
        <dbReference type="ARBA" id="ARBA00023136"/>
    </source>
</evidence>
<dbReference type="PANTHER" id="PTHR48022">
    <property type="entry name" value="PLASTIDIC GLUCOSE TRANSPORTER 4"/>
    <property type="match status" value="1"/>
</dbReference>
<dbReference type="AlphaFoldDB" id="A0A0V0R5G5"/>
<feature type="coiled-coil region" evidence="6">
    <location>
        <begin position="284"/>
        <end position="311"/>
    </location>
</feature>
<dbReference type="Gene3D" id="1.20.1250.20">
    <property type="entry name" value="MFS general substrate transporter like domains"/>
    <property type="match status" value="1"/>
</dbReference>
<evidence type="ECO:0000256" key="6">
    <source>
        <dbReference type="SAM" id="Coils"/>
    </source>
</evidence>
<keyword evidence="4 8" id="KW-1133">Transmembrane helix</keyword>
<feature type="transmembrane region" description="Helical" evidence="8">
    <location>
        <begin position="201"/>
        <end position="221"/>
    </location>
</feature>
<dbReference type="InterPro" id="IPR050360">
    <property type="entry name" value="MFS_Sugar_Transporters"/>
</dbReference>
<evidence type="ECO:0000313" key="11">
    <source>
        <dbReference type="Proteomes" id="UP000054937"/>
    </source>
</evidence>
<feature type="transmembrane region" description="Helical" evidence="8">
    <location>
        <begin position="72"/>
        <end position="90"/>
    </location>
</feature>
<feature type="transmembrane region" description="Helical" evidence="8">
    <location>
        <begin position="355"/>
        <end position="379"/>
    </location>
</feature>
<evidence type="ECO:0000256" key="7">
    <source>
        <dbReference type="SAM" id="MobiDB-lite"/>
    </source>
</evidence>
<feature type="compositionally biased region" description="Basic and acidic residues" evidence="7">
    <location>
        <begin position="37"/>
        <end position="48"/>
    </location>
</feature>
<feature type="region of interest" description="Disordered" evidence="7">
    <location>
        <begin position="19"/>
        <end position="48"/>
    </location>
</feature>
<dbReference type="Proteomes" id="UP000054937">
    <property type="component" value="Unassembled WGS sequence"/>
</dbReference>
<feature type="compositionally biased region" description="Polar residues" evidence="7">
    <location>
        <begin position="19"/>
        <end position="32"/>
    </location>
</feature>
<feature type="transmembrane region" description="Helical" evidence="8">
    <location>
        <begin position="110"/>
        <end position="134"/>
    </location>
</feature>
<dbReference type="InterPro" id="IPR036259">
    <property type="entry name" value="MFS_trans_sf"/>
</dbReference>
<sequence>MHENSPKKIPQNYKYQSLTEQKQQSAIQVSENDQSEIQEKKNISQKKDQINSESDVEIYQLNQKSVKNIKPLIIRSLFISFGAIYTGYILGSYSFVQPTMKYVLDNDSGYIDGLCNALVTIGTGIGSFLANYLLNQKVKKRRTCIIIADLIGLLACFLQMIPSLWFLMPGRLLGGIASGFNFLICPIYIKEFVPIEYLGTCISMYSNSVNIGVMFSYIVGFTLHEDVSKNVPFIWRLNLAFPILFLIIRFIAINMFYKLDTPAYYFEQNDQKSAKQAMLQTYDKESLQNAIQFYLDQMKQVEQTKVEMKQLLSPQYRKRFLMAMFSSASEALSGLMIFTAYSWMIYGNVVKSQNLNTALCVTQVIIQMLGTAILVIDLVPQSGVSCANAFMAFFNSIYSFGFPVLIDNGVPLWSGLSIIVICDVFLLLIFKFWVIETKGLTETQLNQIFSKVK</sequence>
<feature type="transmembrane region" description="Helical" evidence="8">
    <location>
        <begin position="386"/>
        <end position="406"/>
    </location>
</feature>
<accession>A0A0V0R5G5</accession>
<dbReference type="EMBL" id="LDAU01000044">
    <property type="protein sequence ID" value="KRX09723.1"/>
    <property type="molecule type" value="Genomic_DNA"/>
</dbReference>
<dbReference type="GO" id="GO:0016020">
    <property type="term" value="C:membrane"/>
    <property type="evidence" value="ECO:0007669"/>
    <property type="project" value="UniProtKB-SubCell"/>
</dbReference>
<evidence type="ECO:0000256" key="1">
    <source>
        <dbReference type="ARBA" id="ARBA00004141"/>
    </source>
</evidence>
<evidence type="ECO:0000256" key="3">
    <source>
        <dbReference type="ARBA" id="ARBA00022692"/>
    </source>
</evidence>
<protein>
    <submittedName>
        <fullName evidence="10">Major facilitator superfamily domain, general substrate transporter</fullName>
    </submittedName>
</protein>
<feature type="domain" description="Major facilitator superfamily (MFS) profile" evidence="9">
    <location>
        <begin position="75"/>
        <end position="453"/>
    </location>
</feature>
<name>A0A0V0R5G5_PSEPJ</name>
<evidence type="ECO:0000259" key="9">
    <source>
        <dbReference type="PROSITE" id="PS50850"/>
    </source>
</evidence>
<dbReference type="PANTHER" id="PTHR48022:SF2">
    <property type="entry name" value="PLASTIDIC GLUCOSE TRANSPORTER 4"/>
    <property type="match status" value="1"/>
</dbReference>
<dbReference type="GO" id="GO:0005351">
    <property type="term" value="F:carbohydrate:proton symporter activity"/>
    <property type="evidence" value="ECO:0007669"/>
    <property type="project" value="TreeGrafter"/>
</dbReference>
<dbReference type="InParanoid" id="A0A0V0R5G5"/>
<comment type="caution">
    <text evidence="10">The sequence shown here is derived from an EMBL/GenBank/DDBJ whole genome shotgun (WGS) entry which is preliminary data.</text>
</comment>
<dbReference type="PROSITE" id="PS50850">
    <property type="entry name" value="MFS"/>
    <property type="match status" value="1"/>
</dbReference>
<feature type="transmembrane region" description="Helical" evidence="8">
    <location>
        <begin position="233"/>
        <end position="252"/>
    </location>
</feature>
<dbReference type="InterPro" id="IPR020846">
    <property type="entry name" value="MFS_dom"/>
</dbReference>
<evidence type="ECO:0000256" key="4">
    <source>
        <dbReference type="ARBA" id="ARBA00022989"/>
    </source>
</evidence>
<dbReference type="Pfam" id="PF00083">
    <property type="entry name" value="Sugar_tr"/>
    <property type="match status" value="1"/>
</dbReference>
<dbReference type="InterPro" id="IPR005828">
    <property type="entry name" value="MFS_sugar_transport-like"/>
</dbReference>
<gene>
    <name evidence="10" type="ORF">PPERSA_02595</name>
</gene>
<evidence type="ECO:0000256" key="2">
    <source>
        <dbReference type="ARBA" id="ARBA00010992"/>
    </source>
</evidence>
<dbReference type="SUPFAM" id="SSF103473">
    <property type="entry name" value="MFS general substrate transporter"/>
    <property type="match status" value="1"/>
</dbReference>
<dbReference type="OrthoDB" id="6133115at2759"/>
<organism evidence="10 11">
    <name type="scientific">Pseudocohnilembus persalinus</name>
    <name type="common">Ciliate</name>
    <dbReference type="NCBI Taxonomy" id="266149"/>
    <lineage>
        <taxon>Eukaryota</taxon>
        <taxon>Sar</taxon>
        <taxon>Alveolata</taxon>
        <taxon>Ciliophora</taxon>
        <taxon>Intramacronucleata</taxon>
        <taxon>Oligohymenophorea</taxon>
        <taxon>Scuticociliatia</taxon>
        <taxon>Philasterida</taxon>
        <taxon>Pseudocohnilembidae</taxon>
        <taxon>Pseudocohnilembus</taxon>
    </lineage>
</organism>
<keyword evidence="5 8" id="KW-0472">Membrane</keyword>
<keyword evidence="11" id="KW-1185">Reference proteome</keyword>
<feature type="transmembrane region" description="Helical" evidence="8">
    <location>
        <begin position="146"/>
        <end position="166"/>
    </location>
</feature>
<feature type="transmembrane region" description="Helical" evidence="8">
    <location>
        <begin position="172"/>
        <end position="189"/>
    </location>
</feature>
<evidence type="ECO:0000313" key="10">
    <source>
        <dbReference type="EMBL" id="KRX09723.1"/>
    </source>
</evidence>
<evidence type="ECO:0000256" key="8">
    <source>
        <dbReference type="SAM" id="Phobius"/>
    </source>
</evidence>
<proteinExistence type="inferred from homology"/>
<feature type="transmembrane region" description="Helical" evidence="8">
    <location>
        <begin position="320"/>
        <end position="343"/>
    </location>
</feature>
<keyword evidence="3 8" id="KW-0812">Transmembrane</keyword>
<comment type="subcellular location">
    <subcellularLocation>
        <location evidence="1">Membrane</location>
        <topology evidence="1">Multi-pass membrane protein</topology>
    </subcellularLocation>
</comment>
<reference evidence="10 11" key="1">
    <citation type="journal article" date="2015" name="Sci. Rep.">
        <title>Genome of the facultative scuticociliatosis pathogen Pseudocohnilembus persalinus provides insight into its virulence through horizontal gene transfer.</title>
        <authorList>
            <person name="Xiong J."/>
            <person name="Wang G."/>
            <person name="Cheng J."/>
            <person name="Tian M."/>
            <person name="Pan X."/>
            <person name="Warren A."/>
            <person name="Jiang C."/>
            <person name="Yuan D."/>
            <person name="Miao W."/>
        </authorList>
    </citation>
    <scope>NUCLEOTIDE SEQUENCE [LARGE SCALE GENOMIC DNA]</scope>
    <source>
        <strain evidence="10">36N120E</strain>
    </source>
</reference>
<keyword evidence="6" id="KW-0175">Coiled coil</keyword>
<feature type="transmembrane region" description="Helical" evidence="8">
    <location>
        <begin position="412"/>
        <end position="434"/>
    </location>
</feature>
<comment type="similarity">
    <text evidence="2">Belongs to the major facilitator superfamily. Sugar transporter (TC 2.A.1.1) family.</text>
</comment>